<accession>A0AAD1C692</accession>
<organism evidence="1 2">
    <name type="scientific">Metapseudomonas furukawaii</name>
    <name type="common">Pseudomonas furukawaii</name>
    <dbReference type="NCBI Taxonomy" id="1149133"/>
    <lineage>
        <taxon>Bacteria</taxon>
        <taxon>Pseudomonadati</taxon>
        <taxon>Pseudomonadota</taxon>
        <taxon>Gammaproteobacteria</taxon>
        <taxon>Pseudomonadales</taxon>
        <taxon>Pseudomonadaceae</taxon>
        <taxon>Metapseudomonas</taxon>
    </lineage>
</organism>
<evidence type="ECO:0000313" key="2">
    <source>
        <dbReference type="Proteomes" id="UP000218554"/>
    </source>
</evidence>
<reference evidence="2" key="1">
    <citation type="submission" date="2015-05" db="EMBL/GenBank/DDBJ databases">
        <title>Draft genome sequencing of a biphenyl-degrading bacterium, Pseudomonas balearica KF707 (=NBRC110670).</title>
        <authorList>
            <person name="Kimura N."/>
            <person name="Hirose J."/>
            <person name="Watanabe T."/>
            <person name="Suenaga H."/>
            <person name="Fujihara H."/>
            <person name="Noguchi M."/>
            <person name="Hashimoto M."/>
            <person name="Shimodaira J."/>
            <person name="Tsuchikane K."/>
            <person name="Hosoyama A."/>
            <person name="Yamazoe A."/>
            <person name="Fujita N."/>
            <person name="Furukawa K."/>
        </authorList>
    </citation>
    <scope>NUCLEOTIDE SEQUENCE [LARGE SCALE GENOMIC DNA]</scope>
    <source>
        <strain evidence="2">DSM 10086 / NBRC 110670 / KF707</strain>
    </source>
</reference>
<dbReference type="Proteomes" id="UP000218554">
    <property type="component" value="Chromosome"/>
</dbReference>
<dbReference type="AlphaFoldDB" id="A0AAD1C692"/>
<name>A0AAD1C692_METFU</name>
<proteinExistence type="predicted"/>
<dbReference type="EMBL" id="AP014862">
    <property type="protein sequence ID" value="BAU77133.1"/>
    <property type="molecule type" value="Genomic_DNA"/>
</dbReference>
<evidence type="ECO:0000313" key="1">
    <source>
        <dbReference type="EMBL" id="BAU77133.1"/>
    </source>
</evidence>
<reference evidence="1 2" key="2">
    <citation type="journal article" date="2017" name="Int. J. Syst. Evol. Microbiol.">
        <title>Pseudomonas furukawaii sp. nov., a polychlorinated biphenyl-degrading bacterium isolated from biphenyl-contaminated soil in Japan.</title>
        <authorList>
            <person name="Kimura N."/>
            <person name="Watanabe T."/>
            <person name="Suenaga H."/>
            <person name="Fujihara H."/>
            <person name="Futagami T."/>
            <person name="Goto M."/>
            <person name="Hanada S."/>
            <person name="Hirose J."/>
        </authorList>
    </citation>
    <scope>NUCLEOTIDE SEQUENCE [LARGE SCALE GENOMIC DNA]</scope>
    <source>
        <strain evidence="2">DSM 10086 / NBRC 110670 / KF707</strain>
    </source>
</reference>
<dbReference type="KEGG" id="pfuw:KF707C_54450"/>
<keyword evidence="2" id="KW-1185">Reference proteome</keyword>
<protein>
    <submittedName>
        <fullName evidence="1">Uncharacterized protein</fullName>
    </submittedName>
</protein>
<sequence length="76" mass="8213">MLVLLLLLGMGLTLWLGSEMLTQEPGRFWLYAVAAQAIQASGRPQFIFSGEGTPESGLWCTTIRPLAAKDSTQASN</sequence>
<gene>
    <name evidence="1" type="ORF">KF707C_54450</name>
</gene>